<evidence type="ECO:0000256" key="4">
    <source>
        <dbReference type="ARBA" id="ARBA00023239"/>
    </source>
</evidence>
<gene>
    <name evidence="6" type="ORF">H8695_06565</name>
</gene>
<dbReference type="PANTHER" id="PTHR30246:SF1">
    <property type="entry name" value="2-DEHYDRO-3-DEOXY-6-PHOSPHOGALACTONATE ALDOLASE-RELATED"/>
    <property type="match status" value="1"/>
</dbReference>
<dbReference type="Gene3D" id="3.20.20.70">
    <property type="entry name" value="Aldolase class I"/>
    <property type="match status" value="1"/>
</dbReference>
<evidence type="ECO:0000256" key="2">
    <source>
        <dbReference type="ARBA" id="ARBA00006906"/>
    </source>
</evidence>
<comment type="pathway">
    <text evidence="1">Carbohydrate acid metabolism.</text>
</comment>
<name>A0A926DDT3_9FIRM</name>
<evidence type="ECO:0000313" key="7">
    <source>
        <dbReference type="Proteomes" id="UP000620366"/>
    </source>
</evidence>
<keyword evidence="7" id="KW-1185">Reference proteome</keyword>
<dbReference type="AlphaFoldDB" id="A0A926DDT3"/>
<comment type="similarity">
    <text evidence="2">Belongs to the KHG/KDPG aldolase family.</text>
</comment>
<evidence type="ECO:0000256" key="5">
    <source>
        <dbReference type="ARBA" id="ARBA00023277"/>
    </source>
</evidence>
<evidence type="ECO:0000256" key="1">
    <source>
        <dbReference type="ARBA" id="ARBA00004761"/>
    </source>
</evidence>
<comment type="subunit">
    <text evidence="3">Homotrimer.</text>
</comment>
<dbReference type="InterPro" id="IPR000887">
    <property type="entry name" value="Aldlse_KDPG_KHG"/>
</dbReference>
<organism evidence="6 7">
    <name type="scientific">Feifania hominis</name>
    <dbReference type="NCBI Taxonomy" id="2763660"/>
    <lineage>
        <taxon>Bacteria</taxon>
        <taxon>Bacillati</taxon>
        <taxon>Bacillota</taxon>
        <taxon>Clostridia</taxon>
        <taxon>Eubacteriales</taxon>
        <taxon>Feifaniaceae</taxon>
        <taxon>Feifania</taxon>
    </lineage>
</organism>
<evidence type="ECO:0000256" key="3">
    <source>
        <dbReference type="ARBA" id="ARBA00011233"/>
    </source>
</evidence>
<keyword evidence="5" id="KW-0119">Carbohydrate metabolism</keyword>
<dbReference type="Pfam" id="PF01081">
    <property type="entry name" value="Aldolase"/>
    <property type="match status" value="1"/>
</dbReference>
<dbReference type="EMBL" id="JACRSP010000002">
    <property type="protein sequence ID" value="MBC8536356.1"/>
    <property type="molecule type" value="Genomic_DNA"/>
</dbReference>
<comment type="caution">
    <text evidence="6">The sequence shown here is derived from an EMBL/GenBank/DDBJ whole genome shotgun (WGS) entry which is preliminary data.</text>
</comment>
<sequence length="225" mass="23305">MSPGFVLQKIRERRLIAIVRGVSPDDVGPVAEALLAGGIDCLELALDHSREDGVDRTLASIRALDRAFGSRLLLGAGTVLSADEAVSAADAGARYIISPNTDEAVIAATKALGLVSMPGALTPSEAVRAHACGADIVKLFPAGQFGPAYLRALRSPLPHLLFSAVGGVDEKNAADFLRAGACCLGLGGKLVSLPAIASKNFDALTQSARLCREAVDAFEREESAE</sequence>
<dbReference type="Proteomes" id="UP000620366">
    <property type="component" value="Unassembled WGS sequence"/>
</dbReference>
<reference evidence="6" key="1">
    <citation type="submission" date="2020-08" db="EMBL/GenBank/DDBJ databases">
        <title>Genome public.</title>
        <authorList>
            <person name="Liu C."/>
            <person name="Sun Q."/>
        </authorList>
    </citation>
    <scope>NUCLEOTIDE SEQUENCE</scope>
    <source>
        <strain evidence="6">BX7</strain>
    </source>
</reference>
<dbReference type="InterPro" id="IPR031338">
    <property type="entry name" value="KDPG/KHG_AS_2"/>
</dbReference>
<protein>
    <submittedName>
        <fullName evidence="6">Bifunctional 4-hydroxy-2-oxoglutarate aldolase/2-dehydro-3-deoxy-phosphogluconate aldolase</fullName>
    </submittedName>
</protein>
<dbReference type="InterPro" id="IPR013785">
    <property type="entry name" value="Aldolase_TIM"/>
</dbReference>
<dbReference type="SUPFAM" id="SSF51569">
    <property type="entry name" value="Aldolase"/>
    <property type="match status" value="1"/>
</dbReference>
<dbReference type="GO" id="GO:0016829">
    <property type="term" value="F:lyase activity"/>
    <property type="evidence" value="ECO:0007669"/>
    <property type="project" value="UniProtKB-KW"/>
</dbReference>
<dbReference type="CDD" id="cd00452">
    <property type="entry name" value="KDPG_aldolase"/>
    <property type="match status" value="1"/>
</dbReference>
<dbReference type="PANTHER" id="PTHR30246">
    <property type="entry name" value="2-KETO-3-DEOXY-6-PHOSPHOGLUCONATE ALDOLASE"/>
    <property type="match status" value="1"/>
</dbReference>
<evidence type="ECO:0000313" key="6">
    <source>
        <dbReference type="EMBL" id="MBC8536356.1"/>
    </source>
</evidence>
<dbReference type="RefSeq" id="WP_249300136.1">
    <property type="nucleotide sequence ID" value="NZ_JACRSP010000002.1"/>
</dbReference>
<keyword evidence="4" id="KW-0456">Lyase</keyword>
<dbReference type="PROSITE" id="PS00160">
    <property type="entry name" value="ALDOLASE_KDPG_KHG_2"/>
    <property type="match status" value="1"/>
</dbReference>
<accession>A0A926DDT3</accession>
<proteinExistence type="inferred from homology"/>